<dbReference type="EMBL" id="BDQA01000325">
    <property type="protein sequence ID" value="GBH21776.1"/>
    <property type="molecule type" value="Genomic_RNA"/>
</dbReference>
<dbReference type="AlphaFoldDB" id="A0A2V0R929"/>
<accession>A0A2V0R929</accession>
<reference evidence="2" key="1">
    <citation type="submission" date="2017-04" db="EMBL/GenBank/DDBJ databases">
        <title>Unveiling RNA virosphere associated with marine microorganisms.</title>
        <authorList>
            <person name="Urayama S."/>
            <person name="Takaki Y."/>
            <person name="Nishi S."/>
            <person name="Yoshida Y."/>
            <person name="Deguchi S."/>
            <person name="Takai K."/>
            <person name="Nunoura T."/>
        </authorList>
    </citation>
    <scope>NUCLEOTIDE SEQUENCE</scope>
</reference>
<comment type="caution">
    <text evidence="2">The sequence shown here is derived from an EMBL/GenBank/DDBJ whole genome shotgun (WGS) entry which is preliminary data.</text>
</comment>
<evidence type="ECO:0000256" key="1">
    <source>
        <dbReference type="SAM" id="MobiDB-lite"/>
    </source>
</evidence>
<sequence>MPLRRHEAPPSRCSNPWWNRPLNCYFNNGENTMAKARKVKPVNTKSVATSTKTRQGAVKSRKGSIGSAKATKSTTSREFTDTVGDTVISQKNQEPIAGASRVTYPYTSTPQGTFPQSADLFIYGLALYPAGDAVGGDSLARNHYQAVIGPKLLAAIRRSLTYGPAVAITINETADYINIVSNAYFHLLAFRNHFIHCFHARGKASLSSRFDNIYDETIPPAHARLANALGQMFLPPRIKALVERLAMIYSVDEGTGAVRFQLVPHPRSFNSAASYSAAYVVQTSAVEGIAKRIDMNTAFDNPRFESNFIQMMPLDTTTHRNPDNFLSDELDSVYDEEMLDIWSNLPLEASDAVPALHNNPIAAVTTTMNVATFGNKFTKTANGISTNYVTANTRHEPGIIIPVDDVTTGPGASQMRYVASNGNETSIDITNTDATAFGVMARNVENVYNTTVNYQIMPSGSSRVVTTMEHKASDAYDVMDVMFN</sequence>
<protein>
    <submittedName>
        <fullName evidence="2">Uncharacterized protein</fullName>
    </submittedName>
</protein>
<proteinExistence type="predicted"/>
<organism evidence="2">
    <name type="scientific">viral metagenome</name>
    <dbReference type="NCBI Taxonomy" id="1070528"/>
    <lineage>
        <taxon>unclassified sequences</taxon>
        <taxon>metagenomes</taxon>
        <taxon>organismal metagenomes</taxon>
    </lineage>
</organism>
<feature type="compositionally biased region" description="Polar residues" evidence="1">
    <location>
        <begin position="43"/>
        <end position="54"/>
    </location>
</feature>
<feature type="region of interest" description="Disordered" evidence="1">
    <location>
        <begin position="39"/>
        <end position="77"/>
    </location>
</feature>
<evidence type="ECO:0000313" key="2">
    <source>
        <dbReference type="EMBL" id="GBH21776.1"/>
    </source>
</evidence>
<name>A0A2V0R929_9ZZZZ</name>